<sequence>MLNPFDAEAQFEGIGKLYPVLRILDEEGEIVDDTLYPDISDDELVELMKRMVWGRIYDTRVTNLNRQGVLGNYAPSGGQEASQLASQFALEPEDYLLPTYRDIPPLVMHGLPLHKAFLWYKGHVEGNLFPEGLNAMPPQVIIGAQIVQAAGLGLSFKLRKENRVVLTYIGDGGSSQGDFYEGLNMAGSFDAKAIFIVQNNGFGISTPREVQTRAGTLVQKAAAAGVFGIQVDGMDPLAVYSAVKFARKYATEGCGPVLIETLTYRYGPHTMSDDPARYRDDEELTAWEKKDQLIRMRKFLQKKGLWDDGIESQTEEQVRIEIKEALEKVRQTPGQTVDGFIDNMYSVKPELYKRQQESHAGRRHS</sequence>
<dbReference type="Pfam" id="PF00676">
    <property type="entry name" value="E1_dh"/>
    <property type="match status" value="1"/>
</dbReference>
<evidence type="ECO:0000313" key="13">
    <source>
        <dbReference type="Proteomes" id="UP000034287"/>
    </source>
</evidence>
<dbReference type="PANTHER" id="PTHR43380:SF1">
    <property type="entry name" value="2-OXOISOVALERATE DEHYDROGENASE SUBUNIT ALPHA, MITOCHONDRIAL"/>
    <property type="match status" value="1"/>
</dbReference>
<evidence type="ECO:0000256" key="1">
    <source>
        <dbReference type="ARBA" id="ARBA00001964"/>
    </source>
</evidence>
<dbReference type="SUPFAM" id="SSF52518">
    <property type="entry name" value="Thiamin diphosphate-binding fold (THDP-binding)"/>
    <property type="match status" value="1"/>
</dbReference>
<comment type="caution">
    <text evidence="12">The sequence shown here is derived from an EMBL/GenBank/DDBJ whole genome shotgun (WGS) entry which is preliminary data.</text>
</comment>
<comment type="catalytic activity">
    <reaction evidence="9 10">
        <text>N(6)-[(R)-lipoyl]-L-lysyl-[protein] + pyruvate + H(+) = N(6)-[(R)-S(8)-acetyldihydrolipoyl]-L-lysyl-[protein] + CO2</text>
        <dbReference type="Rhea" id="RHEA:19189"/>
        <dbReference type="Rhea" id="RHEA-COMP:10474"/>
        <dbReference type="Rhea" id="RHEA-COMP:10478"/>
        <dbReference type="ChEBI" id="CHEBI:15361"/>
        <dbReference type="ChEBI" id="CHEBI:15378"/>
        <dbReference type="ChEBI" id="CHEBI:16526"/>
        <dbReference type="ChEBI" id="CHEBI:83099"/>
        <dbReference type="ChEBI" id="CHEBI:83111"/>
        <dbReference type="EC" id="1.2.4.1"/>
    </reaction>
</comment>
<gene>
    <name evidence="12" type="ORF">WN59_02860</name>
</gene>
<dbReference type="AlphaFoldDB" id="A0A0M2SM64"/>
<keyword evidence="7 10" id="KW-0670">Pyruvate</keyword>
<dbReference type="Gene3D" id="3.40.50.970">
    <property type="match status" value="1"/>
</dbReference>
<evidence type="ECO:0000313" key="12">
    <source>
        <dbReference type="EMBL" id="KKK35774.1"/>
    </source>
</evidence>
<dbReference type="EC" id="1.2.4.1" evidence="3 10"/>
<evidence type="ECO:0000256" key="9">
    <source>
        <dbReference type="ARBA" id="ARBA00051231"/>
    </source>
</evidence>
<evidence type="ECO:0000256" key="8">
    <source>
        <dbReference type="ARBA" id="ARBA00025211"/>
    </source>
</evidence>
<dbReference type="EMBL" id="LAYZ01000001">
    <property type="protein sequence ID" value="KKK35774.1"/>
    <property type="molecule type" value="Genomic_DNA"/>
</dbReference>
<evidence type="ECO:0000256" key="3">
    <source>
        <dbReference type="ARBA" id="ARBA00012281"/>
    </source>
</evidence>
<protein>
    <recommendedName>
        <fullName evidence="4 10">Pyruvate dehydrogenase E1 component subunit alpha</fullName>
        <ecNumber evidence="3 10">1.2.4.1</ecNumber>
    </recommendedName>
</protein>
<keyword evidence="13" id="KW-1185">Reference proteome</keyword>
<dbReference type="InterPro" id="IPR029061">
    <property type="entry name" value="THDP-binding"/>
</dbReference>
<comment type="function">
    <text evidence="8 10">The pyruvate dehydrogenase complex catalyzes the overall conversion of pyruvate to acetyl-CoA and CO(2). It contains multiple copies of three enzymatic components: pyruvate dehydrogenase (E1), dihydrolipoamide acetyltransferase (E2) and lipoamide dehydrogenase (E3).</text>
</comment>
<dbReference type="OrthoDB" id="9766715at2"/>
<evidence type="ECO:0000256" key="4">
    <source>
        <dbReference type="ARBA" id="ARBA00014159"/>
    </source>
</evidence>
<evidence type="ECO:0000256" key="7">
    <source>
        <dbReference type="ARBA" id="ARBA00023317"/>
    </source>
</evidence>
<feature type="domain" description="Dehydrogenase E1 component" evidence="11">
    <location>
        <begin position="48"/>
        <end position="336"/>
    </location>
</feature>
<dbReference type="RefSeq" id="WP_046512240.1">
    <property type="nucleotide sequence ID" value="NZ_LAYZ01000001.1"/>
</dbReference>
<dbReference type="Proteomes" id="UP000034287">
    <property type="component" value="Unassembled WGS sequence"/>
</dbReference>
<reference evidence="12 13" key="1">
    <citation type="submission" date="2015-04" db="EMBL/GenBank/DDBJ databases">
        <title>Taxonomic description and genome sequence of Salinicoccus sediminis sp. nov., a novel hyper halotolerant bacterium isolated from marine sediment.</title>
        <authorList>
            <person name="Mathan Kumar R."/>
            <person name="Kaur G."/>
            <person name="Kumar N."/>
            <person name="Kumar A."/>
            <person name="Singh N.K."/>
            <person name="Kaur N."/>
            <person name="Mayilraj S."/>
        </authorList>
    </citation>
    <scope>NUCLEOTIDE SEQUENCE [LARGE SCALE GENOMIC DNA]</scope>
    <source>
        <strain evidence="12 13">SV-16</strain>
    </source>
</reference>
<dbReference type="GO" id="GO:0009083">
    <property type="term" value="P:branched-chain amino acid catabolic process"/>
    <property type="evidence" value="ECO:0007669"/>
    <property type="project" value="TreeGrafter"/>
</dbReference>
<evidence type="ECO:0000256" key="10">
    <source>
        <dbReference type="RuleBase" id="RU366007"/>
    </source>
</evidence>
<keyword evidence="6 10" id="KW-0786">Thiamine pyrophosphate</keyword>
<proteinExistence type="predicted"/>
<evidence type="ECO:0000256" key="5">
    <source>
        <dbReference type="ARBA" id="ARBA00023002"/>
    </source>
</evidence>
<dbReference type="NCBIfam" id="TIGR03181">
    <property type="entry name" value="PDH_E1_alph_x"/>
    <property type="match status" value="1"/>
</dbReference>
<keyword evidence="5 10" id="KW-0560">Oxidoreductase</keyword>
<evidence type="ECO:0000256" key="6">
    <source>
        <dbReference type="ARBA" id="ARBA00023052"/>
    </source>
</evidence>
<dbReference type="InterPro" id="IPR017596">
    <property type="entry name" value="PdhA/BkdA"/>
</dbReference>
<evidence type="ECO:0000259" key="11">
    <source>
        <dbReference type="Pfam" id="PF00676"/>
    </source>
</evidence>
<dbReference type="PATRIC" id="fig|1432562.3.peg.587"/>
<dbReference type="CDD" id="cd02000">
    <property type="entry name" value="TPP_E1_PDC_ADC_BCADC"/>
    <property type="match status" value="1"/>
</dbReference>
<dbReference type="InterPro" id="IPR050771">
    <property type="entry name" value="Alpha-ketoacid_DH_E1_comp"/>
</dbReference>
<comment type="cofactor">
    <cofactor evidence="1 10">
        <name>thiamine diphosphate</name>
        <dbReference type="ChEBI" id="CHEBI:58937"/>
    </cofactor>
</comment>
<dbReference type="InterPro" id="IPR001017">
    <property type="entry name" value="DH_E1"/>
</dbReference>
<dbReference type="STRING" id="1432562.WN59_02860"/>
<accession>A0A0M2SM64</accession>
<comment type="subunit">
    <text evidence="2 10">Heterodimer of an alpha and a beta chain.</text>
</comment>
<dbReference type="GO" id="GO:0004739">
    <property type="term" value="F:pyruvate dehydrogenase (acetyl-transferring) activity"/>
    <property type="evidence" value="ECO:0007669"/>
    <property type="project" value="UniProtKB-UniRule"/>
</dbReference>
<organism evidence="12 13">
    <name type="scientific">Salinicoccus sediminis</name>
    <dbReference type="NCBI Taxonomy" id="1432562"/>
    <lineage>
        <taxon>Bacteria</taxon>
        <taxon>Bacillati</taxon>
        <taxon>Bacillota</taxon>
        <taxon>Bacilli</taxon>
        <taxon>Bacillales</taxon>
        <taxon>Staphylococcaceae</taxon>
        <taxon>Salinicoccus</taxon>
    </lineage>
</organism>
<dbReference type="PANTHER" id="PTHR43380">
    <property type="entry name" value="2-OXOISOVALERATE DEHYDROGENASE SUBUNIT ALPHA, MITOCHONDRIAL"/>
    <property type="match status" value="1"/>
</dbReference>
<evidence type="ECO:0000256" key="2">
    <source>
        <dbReference type="ARBA" id="ARBA00011870"/>
    </source>
</evidence>
<name>A0A0M2SM64_9STAP</name>